<keyword evidence="1" id="KW-0728">SH3 domain</keyword>
<dbReference type="Gene3D" id="1.20.900.10">
    <property type="entry name" value="Dbl homology (DH) domain"/>
    <property type="match status" value="1"/>
</dbReference>
<dbReference type="PANTHER" id="PTHR46026:SF1">
    <property type="entry name" value="RHO-TYPE GUANINE NUCLEOTIDE EXCHANGE FACTOR, ISOFORM F"/>
    <property type="match status" value="1"/>
</dbReference>
<dbReference type="Proteomes" id="UP001620626">
    <property type="component" value="Unassembled WGS sequence"/>
</dbReference>
<feature type="region of interest" description="Disordered" evidence="2">
    <location>
        <begin position="1"/>
        <end position="24"/>
    </location>
</feature>
<reference evidence="6 7" key="1">
    <citation type="submission" date="2024-10" db="EMBL/GenBank/DDBJ databases">
        <authorList>
            <person name="Kim D."/>
        </authorList>
    </citation>
    <scope>NUCLEOTIDE SEQUENCE [LARGE SCALE GENOMIC DNA]</scope>
    <source>
        <strain evidence="6">BH-2024</strain>
    </source>
</reference>
<evidence type="ECO:0000256" key="1">
    <source>
        <dbReference type="ARBA" id="ARBA00022443"/>
    </source>
</evidence>
<protein>
    <submittedName>
        <fullName evidence="6">Uncharacterized protein</fullName>
    </submittedName>
</protein>
<evidence type="ECO:0000313" key="7">
    <source>
        <dbReference type="Proteomes" id="UP001620626"/>
    </source>
</evidence>
<evidence type="ECO:0000259" key="5">
    <source>
        <dbReference type="Pfam" id="PF16523"/>
    </source>
</evidence>
<dbReference type="Gene3D" id="2.30.30.40">
    <property type="entry name" value="SH3 Domains"/>
    <property type="match status" value="1"/>
</dbReference>
<evidence type="ECO:0000259" key="4">
    <source>
        <dbReference type="Pfam" id="PF00621"/>
    </source>
</evidence>
<accession>A0ABD2MBQ4</accession>
<dbReference type="InterPro" id="IPR032409">
    <property type="entry name" value="GEF6/7_CC"/>
</dbReference>
<dbReference type="InterPro" id="IPR035899">
    <property type="entry name" value="DBL_dom_sf"/>
</dbReference>
<keyword evidence="7" id="KW-1185">Reference proteome</keyword>
<dbReference type="Pfam" id="PF00018">
    <property type="entry name" value="SH3_1"/>
    <property type="match status" value="1"/>
</dbReference>
<feature type="domain" description="Rho guanine nucleotide exchange factor 6/7 coiled-coil" evidence="5">
    <location>
        <begin position="562"/>
        <end position="630"/>
    </location>
</feature>
<gene>
    <name evidence="6" type="ORF">niasHT_001834</name>
</gene>
<feature type="domain" description="DH" evidence="4">
    <location>
        <begin position="89"/>
        <end position="248"/>
    </location>
</feature>
<feature type="region of interest" description="Disordered" evidence="2">
    <location>
        <begin position="622"/>
        <end position="649"/>
    </location>
</feature>
<dbReference type="InterPro" id="IPR000219">
    <property type="entry name" value="DH_dom"/>
</dbReference>
<evidence type="ECO:0000313" key="6">
    <source>
        <dbReference type="EMBL" id="KAL3124941.1"/>
    </source>
</evidence>
<dbReference type="PANTHER" id="PTHR46026">
    <property type="entry name" value="RHO-TYPE GUANINE NUCLEOTIDE EXCHANGE FACTOR, ISOFORM F"/>
    <property type="match status" value="1"/>
</dbReference>
<dbReference type="Gene3D" id="1.20.5.390">
    <property type="entry name" value="L1 transposable element, trimerization domain"/>
    <property type="match status" value="1"/>
</dbReference>
<dbReference type="EMBL" id="JBICBT010000056">
    <property type="protein sequence ID" value="KAL3124941.1"/>
    <property type="molecule type" value="Genomic_DNA"/>
</dbReference>
<proteinExistence type="predicted"/>
<dbReference type="Pfam" id="PF00621">
    <property type="entry name" value="RhoGEF"/>
    <property type="match status" value="1"/>
</dbReference>
<dbReference type="Pfam" id="PF16523">
    <property type="entry name" value="betaPIX_CC"/>
    <property type="match status" value="1"/>
</dbReference>
<dbReference type="SUPFAM" id="SSF48065">
    <property type="entry name" value="DBL homology domain (DH-domain)"/>
    <property type="match status" value="1"/>
</dbReference>
<feature type="compositionally biased region" description="Polar residues" evidence="2">
    <location>
        <begin position="1"/>
        <end position="21"/>
    </location>
</feature>
<dbReference type="AlphaFoldDB" id="A0ABD2MBQ4"/>
<organism evidence="6 7">
    <name type="scientific">Heterodera trifolii</name>
    <dbReference type="NCBI Taxonomy" id="157864"/>
    <lineage>
        <taxon>Eukaryota</taxon>
        <taxon>Metazoa</taxon>
        <taxon>Ecdysozoa</taxon>
        <taxon>Nematoda</taxon>
        <taxon>Chromadorea</taxon>
        <taxon>Rhabditida</taxon>
        <taxon>Tylenchina</taxon>
        <taxon>Tylenchomorpha</taxon>
        <taxon>Tylenchoidea</taxon>
        <taxon>Heteroderidae</taxon>
        <taxon>Heteroderinae</taxon>
        <taxon>Heterodera</taxon>
    </lineage>
</organism>
<comment type="caution">
    <text evidence="6">The sequence shown here is derived from an EMBL/GenBank/DDBJ whole genome shotgun (WGS) entry which is preliminary data.</text>
</comment>
<evidence type="ECO:0000256" key="2">
    <source>
        <dbReference type="SAM" id="MobiDB-lite"/>
    </source>
</evidence>
<name>A0ABD2MBQ4_9BILA</name>
<dbReference type="SUPFAM" id="SSF50044">
    <property type="entry name" value="SH3-domain"/>
    <property type="match status" value="1"/>
</dbReference>
<feature type="domain" description="SH3" evidence="3">
    <location>
        <begin position="35"/>
        <end position="69"/>
    </location>
</feature>
<dbReference type="InterPro" id="IPR036028">
    <property type="entry name" value="SH3-like_dom_sf"/>
</dbReference>
<sequence>MKKDSCLTTEPSTNNEYNNASDPHEFSARNPLLVIAKHSFKGRNNDELSFDKNNVISVTQKLDGGWLENMFCADSQLETKKLAYRTEQIKNFLSKEKQNQQKIANLFVTLTSIEEAEKILECCSLVKSLSEFITLKNDILKQFEEQTKQPLNSQIIGKIFLDVELRTILFTYCKGHCDFMDFINRDNETVQRLISLRNIDLKQIVIGLSLVFRHVDKYANILQEIERNTPEGHPDKGNLYRASLVYADFYSECERIRRQREAQLYFMQSEGLEEHFGRDLERSLGPFLFVGKVTVAETDKKQGTEVDRCVAIFGRTLLLVEHCSATDKNALRNQFETKNLSIRRRNSNNEIQMDELSEKGTKLTLRTIGRDEQKQIWDAMKKCEGIHLTMSQSDEQQQTAAFEEVGHDEIVDSADGARNVTTELGSIRLNHHLEMILPGDDFSGNAIACDGPSPPALCKPFSGWTLRPFPPHRAEWLPNFGRAMPVKMRKGLSAEEQEDALMLKIVEGYCVSGTNCVTNSHFCGRKTHEQRNSAESFYSHCGGAQVRRAASYPDQHEISVRPQLIVAEDEKLFVEELEGDQFVVKERSLVDTVYSLKDQISVLTKEVSKMAKALEQEQRTRRRLEEMVTRQTAHGTVKAQNGEELSQKN</sequence>
<dbReference type="InterPro" id="IPR001452">
    <property type="entry name" value="SH3_domain"/>
</dbReference>
<evidence type="ECO:0000259" key="3">
    <source>
        <dbReference type="Pfam" id="PF00018"/>
    </source>
</evidence>